<accession>A0A1H3EI17</accession>
<dbReference type="OrthoDB" id="5866700at2"/>
<dbReference type="STRING" id="1007099.SAMN05216287_3734"/>
<dbReference type="Proteomes" id="UP000243778">
    <property type="component" value="Unassembled WGS sequence"/>
</dbReference>
<evidence type="ECO:0000313" key="1">
    <source>
        <dbReference type="EMBL" id="SDX78413.1"/>
    </source>
</evidence>
<keyword evidence="2" id="KW-1185">Reference proteome</keyword>
<gene>
    <name evidence="1" type="ORF">SAMN05216287_3734</name>
</gene>
<name>A0A1H3EI17_9PSED</name>
<organism evidence="1 2">
    <name type="scientific">Pseudomonas kuykendallii</name>
    <dbReference type="NCBI Taxonomy" id="1007099"/>
    <lineage>
        <taxon>Bacteria</taxon>
        <taxon>Pseudomonadati</taxon>
        <taxon>Pseudomonadota</taxon>
        <taxon>Gammaproteobacteria</taxon>
        <taxon>Pseudomonadales</taxon>
        <taxon>Pseudomonadaceae</taxon>
        <taxon>Pseudomonas</taxon>
    </lineage>
</organism>
<protein>
    <submittedName>
        <fullName evidence="1">Uncharacterized protein</fullName>
    </submittedName>
</protein>
<dbReference type="RefSeq" id="WP_090231152.1">
    <property type="nucleotide sequence ID" value="NZ_FNNU01000006.1"/>
</dbReference>
<dbReference type="AlphaFoldDB" id="A0A1H3EI17"/>
<proteinExistence type="predicted"/>
<reference evidence="2" key="1">
    <citation type="submission" date="2016-10" db="EMBL/GenBank/DDBJ databases">
        <authorList>
            <person name="Varghese N."/>
            <person name="Submissions S."/>
        </authorList>
    </citation>
    <scope>NUCLEOTIDE SEQUENCE [LARGE SCALE GENOMIC DNA]</scope>
    <source>
        <strain evidence="2">NRRL B-59562</strain>
    </source>
</reference>
<evidence type="ECO:0000313" key="2">
    <source>
        <dbReference type="Proteomes" id="UP000243778"/>
    </source>
</evidence>
<dbReference type="EMBL" id="FNNU01000006">
    <property type="protein sequence ID" value="SDX78413.1"/>
    <property type="molecule type" value="Genomic_DNA"/>
</dbReference>
<sequence length="391" mass="39783">MSLASRLTALAQAIGADIKAIATKLGGIEEGAQKNAWDQLKAVALVGGVATLDLSSPAGFRVTLTGNTALAFSNVPTGRVVVFTVTFVQDATGGRLVIYPGNVKADGGGVVAQPATAAGAVTVQSFYTDDGGATIWQARDLSGLGTGDNLLINPLFRINQRGYVSGTATTGANQYTLDRWRVVTSGQSLTFSAASIGNQITAPAGGVEQVIEGVNNQGGVHTLTWSGTATATVNGTAINNGGQTASLTAGANVTVRFIGGTVREAKFESGAVATPFRSPLFSADLLLCQRYCVVYTLGNGEGLANGTVTSSTSAYSWLLLPTTMRTSSAAVVVSSGLAFYDPSSRSGTIAAKLQTPFMLQVGITGSSGMSPGGSGYFAWLSGGKITIDAEL</sequence>